<dbReference type="InterPro" id="IPR044925">
    <property type="entry name" value="His-Me_finger_sf"/>
</dbReference>
<dbReference type="CDD" id="cd00063">
    <property type="entry name" value="FN3"/>
    <property type="match status" value="1"/>
</dbReference>
<evidence type="ECO:0000256" key="2">
    <source>
        <dbReference type="ARBA" id="ARBA00022722"/>
    </source>
</evidence>
<keyword evidence="3 4" id="KW-0378">Hydrolase</keyword>
<evidence type="ECO:0000313" key="5">
    <source>
        <dbReference type="Proteomes" id="UP000044026"/>
    </source>
</evidence>
<dbReference type="GeneID" id="69579921"/>
<dbReference type="GO" id="GO:0004530">
    <property type="term" value="F:deoxyribonuclease I activity"/>
    <property type="evidence" value="ECO:0007669"/>
    <property type="project" value="UniProtKB-EC"/>
</dbReference>
<dbReference type="PANTHER" id="PTHR33607:SF2">
    <property type="entry name" value="ENDONUCLEASE-1"/>
    <property type="match status" value="1"/>
</dbReference>
<reference evidence="4 5" key="1">
    <citation type="submission" date="2015-01" db="EMBL/GenBank/DDBJ databases">
        <authorList>
            <person name="Xiang T."/>
            <person name="Song Y."/>
            <person name="Huang L."/>
            <person name="Wang B."/>
            <person name="Wu P."/>
        </authorList>
    </citation>
    <scope>NUCLEOTIDE SEQUENCE [LARGE SCALE GENOMIC DNA]</scope>
    <source>
        <strain evidence="4 5">Cc12</strain>
    </source>
</reference>
<sequence>MKNIFYFIVIFAIACNSNEQQNNRAPESFRVENTIVNQEVATISWSQSVDPDGDNVQYIIELEGKNIATINRLNYTFTHLTQNKTYQGFVTATDGKGGNTKVDFSFTTSSNGNTSTSFNIPSELKSYYKDVDFSKRNQELRDALATLTIGKHATFLKYPERHAYLYKADRSQDNENQVVLLYTGEKRYWKEYEGSNYHPQTFNTEHVYPRSKIESTAQADLHHLRACDTKVNSNRGNLPFTQGQGQARQIGGGWYPGDEWKGDVARMVLYLNIRYNENMGSDISTGSIELLLKWNAEDPVSYIEKNRNNVIEAAQGNRNPFIDNPYLATLIWGEKSAENCWK</sequence>
<accession>A0A0B7H2S1</accession>
<proteinExistence type="inferred from homology"/>
<keyword evidence="2" id="KW-0540">Nuclease</keyword>
<evidence type="ECO:0000256" key="1">
    <source>
        <dbReference type="ARBA" id="ARBA00006429"/>
    </source>
</evidence>
<dbReference type="RefSeq" id="WP_041998496.1">
    <property type="nucleotide sequence ID" value="NZ_CP022382.1"/>
</dbReference>
<gene>
    <name evidence="4" type="ORF">CCAN12_210005</name>
</gene>
<dbReference type="Gene3D" id="2.60.40.10">
    <property type="entry name" value="Immunoglobulins"/>
    <property type="match status" value="1"/>
</dbReference>
<protein>
    <submittedName>
        <fullName evidence="4">Extracellular ribonuclease</fullName>
        <ecNumber evidence="4">3.1.21.1</ecNumber>
    </submittedName>
</protein>
<evidence type="ECO:0000313" key="4">
    <source>
        <dbReference type="EMBL" id="CEN32834.1"/>
    </source>
</evidence>
<dbReference type="InterPro" id="IPR007346">
    <property type="entry name" value="Endonuclease-I"/>
</dbReference>
<dbReference type="PANTHER" id="PTHR33607">
    <property type="entry name" value="ENDONUCLEASE-1"/>
    <property type="match status" value="1"/>
</dbReference>
<dbReference type="EC" id="3.1.21.1" evidence="4"/>
<dbReference type="Proteomes" id="UP000044026">
    <property type="component" value="Unassembled WGS sequence"/>
</dbReference>
<dbReference type="InterPro" id="IPR013783">
    <property type="entry name" value="Ig-like_fold"/>
</dbReference>
<comment type="similarity">
    <text evidence="1">Belongs to the EndA/NucM nuclease family.</text>
</comment>
<name>A0A0B7H2S1_9FLAO</name>
<dbReference type="PROSITE" id="PS51257">
    <property type="entry name" value="PROKAR_LIPOPROTEIN"/>
    <property type="match status" value="1"/>
</dbReference>
<dbReference type="Pfam" id="PF04231">
    <property type="entry name" value="Endonuclease_1"/>
    <property type="match status" value="1"/>
</dbReference>
<dbReference type="AlphaFoldDB" id="A0A0B7H2S1"/>
<dbReference type="InterPro" id="IPR036116">
    <property type="entry name" value="FN3_sf"/>
</dbReference>
<dbReference type="SUPFAM" id="SSF49265">
    <property type="entry name" value="Fibronectin type III"/>
    <property type="match status" value="1"/>
</dbReference>
<dbReference type="EMBL" id="CDOE01000014">
    <property type="protein sequence ID" value="CEN32834.1"/>
    <property type="molecule type" value="Genomic_DNA"/>
</dbReference>
<dbReference type="Pfam" id="PF00041">
    <property type="entry name" value="fn3"/>
    <property type="match status" value="1"/>
</dbReference>
<dbReference type="PROSITE" id="PS50853">
    <property type="entry name" value="FN3"/>
    <property type="match status" value="1"/>
</dbReference>
<dbReference type="SUPFAM" id="SSF54060">
    <property type="entry name" value="His-Me finger endonucleases"/>
    <property type="match status" value="1"/>
</dbReference>
<evidence type="ECO:0000256" key="3">
    <source>
        <dbReference type="ARBA" id="ARBA00022801"/>
    </source>
</evidence>
<organism evidence="4 5">
    <name type="scientific">Capnocytophaga canimorsus</name>
    <dbReference type="NCBI Taxonomy" id="28188"/>
    <lineage>
        <taxon>Bacteria</taxon>
        <taxon>Pseudomonadati</taxon>
        <taxon>Bacteroidota</taxon>
        <taxon>Flavobacteriia</taxon>
        <taxon>Flavobacteriales</taxon>
        <taxon>Flavobacteriaceae</taxon>
        <taxon>Capnocytophaga</taxon>
    </lineage>
</organism>
<dbReference type="InterPro" id="IPR003961">
    <property type="entry name" value="FN3_dom"/>
</dbReference>